<dbReference type="InterPro" id="IPR016130">
    <property type="entry name" value="Tyr_Pase_AS"/>
</dbReference>
<gene>
    <name evidence="1" type="ORF">LR3_04275</name>
</gene>
<evidence type="ECO:0000313" key="2">
    <source>
        <dbReference type="Proteomes" id="UP000027731"/>
    </source>
</evidence>
<dbReference type="Proteomes" id="UP000027731">
    <property type="component" value="Unassembled WGS sequence"/>
</dbReference>
<dbReference type="GO" id="GO:0004721">
    <property type="term" value="F:phosphoprotein phosphatase activity"/>
    <property type="evidence" value="ECO:0007669"/>
    <property type="project" value="InterPro"/>
</dbReference>
<comment type="caution">
    <text evidence="1">The sequence shown here is derived from an EMBL/GenBank/DDBJ whole genome shotgun (WGS) entry which is preliminary data.</text>
</comment>
<dbReference type="PROSITE" id="PS00383">
    <property type="entry name" value="TYR_PHOSPHATASE_1"/>
    <property type="match status" value="1"/>
</dbReference>
<dbReference type="SUPFAM" id="SSF52799">
    <property type="entry name" value="(Phosphotyrosine protein) phosphatases II"/>
    <property type="match status" value="1"/>
</dbReference>
<sequence>MANQRLLPIKNGYNFRDLGGYPTADGHQIKWHRLIRTGSLARLDQNDLTVLDNIPISLDIDLRAPDEVKKDPDRVPSQAKYYHLPVFEADETDASHSDEEIAAQMQQPGNGYHHMLDVYHRMITTPSAKQAYQKLFNLLLNNEHGALLFHCTAGKDRTGMAAYLILSALGVEQKIIMEDYLLTNTVTQDFRNHWLQDMRNHGASEALVTNRAALASVAPDYLNTAIKNITQTYGNINQYLNNYLDITPTEIKDLRKLYLD</sequence>
<name>A0A073JP44_LIMRT</name>
<protein>
    <submittedName>
        <fullName evidence="1">Protein tyrosine phosphatase</fullName>
    </submittedName>
</protein>
<organism evidence="1 2">
    <name type="scientific">Limosilactobacillus reuteri</name>
    <name type="common">Lactobacillus reuteri</name>
    <dbReference type="NCBI Taxonomy" id="1598"/>
    <lineage>
        <taxon>Bacteria</taxon>
        <taxon>Bacillati</taxon>
        <taxon>Bacillota</taxon>
        <taxon>Bacilli</taxon>
        <taxon>Lactobacillales</taxon>
        <taxon>Lactobacillaceae</taxon>
        <taxon>Limosilactobacillus</taxon>
    </lineage>
</organism>
<accession>A0A073JP44</accession>
<dbReference type="InterPro" id="IPR026893">
    <property type="entry name" value="Tyr/Ser_Pase_IphP-type"/>
</dbReference>
<dbReference type="RefSeq" id="WP_003664964.1">
    <property type="nucleotide sequence ID" value="NZ_CP015408.2"/>
</dbReference>
<dbReference type="InterPro" id="IPR029021">
    <property type="entry name" value="Prot-tyrosine_phosphatase-like"/>
</dbReference>
<reference evidence="1 2" key="1">
    <citation type="submission" date="2014-06" db="EMBL/GenBank/DDBJ databases">
        <title>Genetic determinant of reutericyclin biosynthesis of Lactobacillus reuteri.</title>
        <authorList>
            <person name="Lin X."/>
            <person name="Duar R."/>
            <person name="Walter J."/>
            <person name="Gaenzle M."/>
        </authorList>
    </citation>
    <scope>NUCLEOTIDE SEQUENCE [LARGE SCALE GENOMIC DNA]</scope>
    <source>
        <strain evidence="1 2">LTH2584</strain>
    </source>
</reference>
<dbReference type="AlphaFoldDB" id="A0A073JP44"/>
<evidence type="ECO:0000313" key="1">
    <source>
        <dbReference type="EMBL" id="KEK14864.1"/>
    </source>
</evidence>
<dbReference type="EMBL" id="JOSX01000019">
    <property type="protein sequence ID" value="KEK14864.1"/>
    <property type="molecule type" value="Genomic_DNA"/>
</dbReference>
<dbReference type="PATRIC" id="fig|1598.90.peg.1091"/>
<dbReference type="Gene3D" id="3.90.190.10">
    <property type="entry name" value="Protein tyrosine phosphatase superfamily"/>
    <property type="match status" value="1"/>
</dbReference>
<proteinExistence type="predicted"/>
<dbReference type="Pfam" id="PF13350">
    <property type="entry name" value="Y_phosphatase3"/>
    <property type="match status" value="1"/>
</dbReference>